<dbReference type="Proteomes" id="UP001232148">
    <property type="component" value="Unassembled WGS sequence"/>
</dbReference>
<feature type="non-terminal residue" evidence="1">
    <location>
        <position position="61"/>
    </location>
</feature>
<proteinExistence type="predicted"/>
<keyword evidence="2" id="KW-1185">Reference proteome</keyword>
<organism evidence="1 2">
    <name type="scientific">Colletotrichum zoysiae</name>
    <dbReference type="NCBI Taxonomy" id="1216348"/>
    <lineage>
        <taxon>Eukaryota</taxon>
        <taxon>Fungi</taxon>
        <taxon>Dikarya</taxon>
        <taxon>Ascomycota</taxon>
        <taxon>Pezizomycotina</taxon>
        <taxon>Sordariomycetes</taxon>
        <taxon>Hypocreomycetidae</taxon>
        <taxon>Glomerellales</taxon>
        <taxon>Glomerellaceae</taxon>
        <taxon>Colletotrichum</taxon>
        <taxon>Colletotrichum graminicola species complex</taxon>
    </lineage>
</organism>
<comment type="caution">
    <text evidence="1">The sequence shown here is derived from an EMBL/GenBank/DDBJ whole genome shotgun (WGS) entry which is preliminary data.</text>
</comment>
<dbReference type="AlphaFoldDB" id="A0AAD9HPC6"/>
<dbReference type="EMBL" id="MU842835">
    <property type="protein sequence ID" value="KAK2031982.1"/>
    <property type="molecule type" value="Genomic_DNA"/>
</dbReference>
<accession>A0AAD9HPC6</accession>
<evidence type="ECO:0000313" key="2">
    <source>
        <dbReference type="Proteomes" id="UP001232148"/>
    </source>
</evidence>
<evidence type="ECO:0000313" key="1">
    <source>
        <dbReference type="EMBL" id="KAK2031982.1"/>
    </source>
</evidence>
<name>A0AAD9HPC6_9PEZI</name>
<sequence length="61" mass="6693">MYRRNALPSVGHLLNSPPARSQRQIRFLLCSASSTGPAASTLCWTLIGKHSRQREGTAPML</sequence>
<reference evidence="1" key="1">
    <citation type="submission" date="2021-06" db="EMBL/GenBank/DDBJ databases">
        <title>Comparative genomics, transcriptomics and evolutionary studies reveal genomic signatures of adaptation to plant cell wall in hemibiotrophic fungi.</title>
        <authorList>
            <consortium name="DOE Joint Genome Institute"/>
            <person name="Baroncelli R."/>
            <person name="Diaz J.F."/>
            <person name="Benocci T."/>
            <person name="Peng M."/>
            <person name="Battaglia E."/>
            <person name="Haridas S."/>
            <person name="Andreopoulos W."/>
            <person name="Labutti K."/>
            <person name="Pangilinan J."/>
            <person name="Floch G.L."/>
            <person name="Makela M.R."/>
            <person name="Henrissat B."/>
            <person name="Grigoriev I.V."/>
            <person name="Crouch J.A."/>
            <person name="De Vries R.P."/>
            <person name="Sukno S.A."/>
            <person name="Thon M.R."/>
        </authorList>
    </citation>
    <scope>NUCLEOTIDE SEQUENCE</scope>
    <source>
        <strain evidence="1">MAFF235873</strain>
    </source>
</reference>
<gene>
    <name evidence="1" type="ORF">LX32DRAFT_636783</name>
</gene>
<protein>
    <submittedName>
        <fullName evidence="1">Uncharacterized protein</fullName>
    </submittedName>
</protein>